<dbReference type="Proteomes" id="UP000681722">
    <property type="component" value="Unassembled WGS sequence"/>
</dbReference>
<proteinExistence type="predicted"/>
<keyword evidence="3" id="KW-1185">Reference proteome</keyword>
<reference evidence="1" key="1">
    <citation type="submission" date="2021-02" db="EMBL/GenBank/DDBJ databases">
        <authorList>
            <person name="Nowell W R."/>
        </authorList>
    </citation>
    <scope>NUCLEOTIDE SEQUENCE</scope>
</reference>
<gene>
    <name evidence="1" type="ORF">GPM918_LOCUS28922</name>
    <name evidence="2" type="ORF">SRO942_LOCUS29459</name>
</gene>
<protein>
    <submittedName>
        <fullName evidence="1">Uncharacterized protein</fullName>
    </submittedName>
</protein>
<organism evidence="1 3">
    <name type="scientific">Didymodactylos carnosus</name>
    <dbReference type="NCBI Taxonomy" id="1234261"/>
    <lineage>
        <taxon>Eukaryota</taxon>
        <taxon>Metazoa</taxon>
        <taxon>Spiralia</taxon>
        <taxon>Gnathifera</taxon>
        <taxon>Rotifera</taxon>
        <taxon>Eurotatoria</taxon>
        <taxon>Bdelloidea</taxon>
        <taxon>Philodinida</taxon>
        <taxon>Philodinidae</taxon>
        <taxon>Didymodactylos</taxon>
    </lineage>
</organism>
<comment type="caution">
    <text evidence="1">The sequence shown here is derived from an EMBL/GenBank/DDBJ whole genome shotgun (WGS) entry which is preliminary data.</text>
</comment>
<dbReference type="EMBL" id="CAJNOQ010012861">
    <property type="protein sequence ID" value="CAF1309467.1"/>
    <property type="molecule type" value="Genomic_DNA"/>
</dbReference>
<dbReference type="Proteomes" id="UP000663829">
    <property type="component" value="Unassembled WGS sequence"/>
</dbReference>
<evidence type="ECO:0000313" key="3">
    <source>
        <dbReference type="Proteomes" id="UP000663829"/>
    </source>
</evidence>
<evidence type="ECO:0000313" key="2">
    <source>
        <dbReference type="EMBL" id="CAF4145661.1"/>
    </source>
</evidence>
<dbReference type="EMBL" id="CAJOBC010041669">
    <property type="protein sequence ID" value="CAF4145661.1"/>
    <property type="molecule type" value="Genomic_DNA"/>
</dbReference>
<accession>A0A815EEW2</accession>
<evidence type="ECO:0000313" key="1">
    <source>
        <dbReference type="EMBL" id="CAF1309467.1"/>
    </source>
</evidence>
<name>A0A815EEW2_9BILA</name>
<dbReference type="AlphaFoldDB" id="A0A815EEW2"/>
<sequence>MAPYTFTLFAPYNKSAGLRLKNANSRMFGIDIPMEKNEEDGYFRVTTDLADDGQEGTETRFFSEEEKNAKNLKTGRSPAGLKTFLDW</sequence>